<accession>A0A0F9ZUS6</accession>
<dbReference type="Proteomes" id="UP000033995">
    <property type="component" value="Unassembled WGS sequence"/>
</dbReference>
<name>A0A0F9ZUS6_9BACT</name>
<reference evidence="1 2" key="1">
    <citation type="journal article" date="2015" name="Nature">
        <title>rRNA introns, odd ribosomes, and small enigmatic genomes across a large radiation of phyla.</title>
        <authorList>
            <person name="Brown C.T."/>
            <person name="Hug L.A."/>
            <person name="Thomas B.C."/>
            <person name="Sharon I."/>
            <person name="Castelle C.J."/>
            <person name="Singh A."/>
            <person name="Wilkins M.J."/>
            <person name="Williams K.H."/>
            <person name="Banfield J.F."/>
        </authorList>
    </citation>
    <scope>NUCLEOTIDE SEQUENCE [LARGE SCALE GENOMIC DNA]</scope>
</reference>
<organism evidence="1 2">
    <name type="scientific">Candidatus Woesebacteria bacterium GW2011_GWA2_33_28</name>
    <dbReference type="NCBI Taxonomy" id="1618561"/>
    <lineage>
        <taxon>Bacteria</taxon>
        <taxon>Candidatus Woeseibacteriota</taxon>
    </lineage>
</organism>
<evidence type="ECO:0000313" key="1">
    <source>
        <dbReference type="EMBL" id="KKP48088.1"/>
    </source>
</evidence>
<dbReference type="AlphaFoldDB" id="A0A0F9ZUS6"/>
<dbReference type="EMBL" id="LBOZ01000002">
    <property type="protein sequence ID" value="KKP48088.1"/>
    <property type="molecule type" value="Genomic_DNA"/>
</dbReference>
<proteinExistence type="predicted"/>
<protein>
    <submittedName>
        <fullName evidence="1">Uncharacterized protein</fullName>
    </submittedName>
</protein>
<evidence type="ECO:0000313" key="2">
    <source>
        <dbReference type="Proteomes" id="UP000033995"/>
    </source>
</evidence>
<gene>
    <name evidence="1" type="ORF">UR38_C0002G0191</name>
</gene>
<comment type="caution">
    <text evidence="1">The sequence shown here is derived from an EMBL/GenBank/DDBJ whole genome shotgun (WGS) entry which is preliminary data.</text>
</comment>
<sequence length="67" mass="6988">MTNETNVHPAEPILNDQGLKVGVVTRYAGGSIESLALNNVKAGDVVTMPNGKKVTLQSLGPESDVIV</sequence>